<proteinExistence type="inferred from homology"/>
<dbReference type="InterPro" id="IPR036388">
    <property type="entry name" value="WH-like_DNA-bd_sf"/>
</dbReference>
<evidence type="ECO:0000313" key="4">
    <source>
        <dbReference type="Proteomes" id="UP000605361"/>
    </source>
</evidence>
<dbReference type="AlphaFoldDB" id="A0A931A985"/>
<dbReference type="Gene3D" id="3.30.420.40">
    <property type="match status" value="2"/>
</dbReference>
<dbReference type="Proteomes" id="UP000605361">
    <property type="component" value="Unassembled WGS sequence"/>
</dbReference>
<feature type="compositionally biased region" description="Basic and acidic residues" evidence="2">
    <location>
        <begin position="8"/>
        <end position="20"/>
    </location>
</feature>
<evidence type="ECO:0000256" key="2">
    <source>
        <dbReference type="SAM" id="MobiDB-lite"/>
    </source>
</evidence>
<accession>A0A931A985</accession>
<protein>
    <submittedName>
        <fullName evidence="3">ROK family transcriptional regulator</fullName>
    </submittedName>
</protein>
<dbReference type="SUPFAM" id="SSF53067">
    <property type="entry name" value="Actin-like ATPase domain"/>
    <property type="match status" value="1"/>
</dbReference>
<dbReference type="Pfam" id="PF00480">
    <property type="entry name" value="ROK"/>
    <property type="match status" value="1"/>
</dbReference>
<dbReference type="InterPro" id="IPR043129">
    <property type="entry name" value="ATPase_NBD"/>
</dbReference>
<keyword evidence="4" id="KW-1185">Reference proteome</keyword>
<dbReference type="RefSeq" id="WP_195895945.1">
    <property type="nucleotide sequence ID" value="NZ_JADOGI010000036.1"/>
</dbReference>
<dbReference type="Gene3D" id="1.10.10.10">
    <property type="entry name" value="Winged helix-like DNA-binding domain superfamily/Winged helix DNA-binding domain"/>
    <property type="match status" value="1"/>
</dbReference>
<dbReference type="SUPFAM" id="SSF46785">
    <property type="entry name" value="Winged helix' DNA-binding domain"/>
    <property type="match status" value="1"/>
</dbReference>
<dbReference type="PANTHER" id="PTHR18964">
    <property type="entry name" value="ROK (REPRESSOR, ORF, KINASE) FAMILY"/>
    <property type="match status" value="1"/>
</dbReference>
<dbReference type="InterPro" id="IPR000600">
    <property type="entry name" value="ROK"/>
</dbReference>
<organism evidence="3 4">
    <name type="scientific">Nonomuraea cypriaca</name>
    <dbReference type="NCBI Taxonomy" id="1187855"/>
    <lineage>
        <taxon>Bacteria</taxon>
        <taxon>Bacillati</taxon>
        <taxon>Actinomycetota</taxon>
        <taxon>Actinomycetes</taxon>
        <taxon>Streptosporangiales</taxon>
        <taxon>Streptosporangiaceae</taxon>
        <taxon>Nonomuraea</taxon>
    </lineage>
</organism>
<dbReference type="PANTHER" id="PTHR18964:SF149">
    <property type="entry name" value="BIFUNCTIONAL UDP-N-ACETYLGLUCOSAMINE 2-EPIMERASE_N-ACETYLMANNOSAMINE KINASE"/>
    <property type="match status" value="1"/>
</dbReference>
<dbReference type="InterPro" id="IPR036390">
    <property type="entry name" value="WH_DNA-bd_sf"/>
</dbReference>
<comment type="similarity">
    <text evidence="1">Belongs to the ROK (NagC/XylR) family.</text>
</comment>
<evidence type="ECO:0000256" key="1">
    <source>
        <dbReference type="ARBA" id="ARBA00006479"/>
    </source>
</evidence>
<evidence type="ECO:0000313" key="3">
    <source>
        <dbReference type="EMBL" id="MBF8186984.1"/>
    </source>
</evidence>
<feature type="region of interest" description="Disordered" evidence="2">
    <location>
        <begin position="1"/>
        <end position="31"/>
    </location>
</feature>
<name>A0A931A985_9ACTN</name>
<reference evidence="3" key="1">
    <citation type="submission" date="2020-11" db="EMBL/GenBank/DDBJ databases">
        <title>Whole-genome analyses of Nonomuraea sp. K274.</title>
        <authorList>
            <person name="Veyisoglu A."/>
        </authorList>
    </citation>
    <scope>NUCLEOTIDE SEQUENCE</scope>
    <source>
        <strain evidence="3">K274</strain>
    </source>
</reference>
<dbReference type="EMBL" id="JADOGI010000036">
    <property type="protein sequence ID" value="MBF8186984.1"/>
    <property type="molecule type" value="Genomic_DNA"/>
</dbReference>
<sequence length="428" mass="44364">MSSVRTEGMNERAAKPEKGRTGTRRPRPAQLGDIRQQNYSTIMRELMHAGPLARTDLATAIGMSTGAVTKLTAALARAGLLTRAPEAGPTGVGRPKVPVDIDESTYGVIGVHFGLHRTITCLINLKGRLVDEVHEPHGTTGFEPVVRGAAAAVERMAAAHRVGILGVGASTGGWVDSASGQVEHQPVLGWRDVPLAQELRGMLGLPVVIDSHVRALALAEHWFGAAMGVDNLIHLFVGNVVGAGFIFNGRPYPGARAVAGGLDHLPVAGASGEQCDCGSRSCFKMVAGDLEVARRAREAGLIADDGEIYDVLTLAAGGNGAAQALLRERAELVGRATATLIELLDPELVIVGGGVSAPADHVAAVRETARAKLDADRFRDAGSLIQASAFGPHAVGIAAGAVLLDAVYRSPEVFVPALAGHEAARAIG</sequence>
<comment type="caution">
    <text evidence="3">The sequence shown here is derived from an EMBL/GenBank/DDBJ whole genome shotgun (WGS) entry which is preliminary data.</text>
</comment>
<gene>
    <name evidence="3" type="ORF">ITP53_14815</name>
</gene>